<dbReference type="InterPro" id="IPR036875">
    <property type="entry name" value="Znf_CCHC_sf"/>
</dbReference>
<accession>A0AAV4GAD4</accession>
<keyword evidence="1" id="KW-0863">Zinc-finger</keyword>
<keyword evidence="1" id="KW-0479">Metal-binding</keyword>
<name>A0AAV4GAD4_9GAST</name>
<dbReference type="PROSITE" id="PS50158">
    <property type="entry name" value="ZF_CCHC"/>
    <property type="match status" value="1"/>
</dbReference>
<dbReference type="GO" id="GO:0008270">
    <property type="term" value="F:zinc ion binding"/>
    <property type="evidence" value="ECO:0007669"/>
    <property type="project" value="UniProtKB-KW"/>
</dbReference>
<dbReference type="EMBL" id="BMAT01001238">
    <property type="protein sequence ID" value="GFR81985.1"/>
    <property type="molecule type" value="Genomic_DNA"/>
</dbReference>
<feature type="domain" description="CCHC-type" evidence="2">
    <location>
        <begin position="183"/>
        <end position="197"/>
    </location>
</feature>
<evidence type="ECO:0000313" key="3">
    <source>
        <dbReference type="EMBL" id="GFR81985.1"/>
    </source>
</evidence>
<evidence type="ECO:0000256" key="1">
    <source>
        <dbReference type="PROSITE-ProRule" id="PRU00047"/>
    </source>
</evidence>
<sequence>MSSRGVEPVFALAGELPNEVTIAHICSAAESTAGYGTVIGAQRIGALYRIYPADTKARITILSLGFSVKGTKISLKGQNPFIIRGNNGEEIKTTRLTVDGVPISYSDTDIAVKFKKMGINSLGPLILDRARDGEGKLTRWLTGKRWVWIELPRTTLPRTVDMGPFRASLFYREMKGTADTRVCFKCHKEGHVAKACPLQLTCWTCK</sequence>
<reference evidence="3 4" key="1">
    <citation type="journal article" date="2021" name="Elife">
        <title>Chloroplast acquisition without the gene transfer in kleptoplastic sea slugs, Plakobranchus ocellatus.</title>
        <authorList>
            <person name="Maeda T."/>
            <person name="Takahashi S."/>
            <person name="Yoshida T."/>
            <person name="Shimamura S."/>
            <person name="Takaki Y."/>
            <person name="Nagai Y."/>
            <person name="Toyoda A."/>
            <person name="Suzuki Y."/>
            <person name="Arimoto A."/>
            <person name="Ishii H."/>
            <person name="Satoh N."/>
            <person name="Nishiyama T."/>
            <person name="Hasebe M."/>
            <person name="Maruyama T."/>
            <person name="Minagawa J."/>
            <person name="Obokata J."/>
            <person name="Shigenobu S."/>
        </authorList>
    </citation>
    <scope>NUCLEOTIDE SEQUENCE [LARGE SCALE GENOMIC DNA]</scope>
</reference>
<dbReference type="Proteomes" id="UP000762676">
    <property type="component" value="Unassembled WGS sequence"/>
</dbReference>
<dbReference type="SUPFAM" id="SSF57756">
    <property type="entry name" value="Retrovirus zinc finger-like domains"/>
    <property type="match status" value="1"/>
</dbReference>
<dbReference type="InterPro" id="IPR001878">
    <property type="entry name" value="Znf_CCHC"/>
</dbReference>
<dbReference type="SMART" id="SM00343">
    <property type="entry name" value="ZnF_C2HC"/>
    <property type="match status" value="1"/>
</dbReference>
<protein>
    <recommendedName>
        <fullName evidence="2">CCHC-type domain-containing protein</fullName>
    </recommendedName>
</protein>
<dbReference type="AlphaFoldDB" id="A0AAV4GAD4"/>
<gene>
    <name evidence="3" type="ORF">ElyMa_000616300</name>
</gene>
<evidence type="ECO:0000313" key="4">
    <source>
        <dbReference type="Proteomes" id="UP000762676"/>
    </source>
</evidence>
<dbReference type="Gene3D" id="4.10.60.10">
    <property type="entry name" value="Zinc finger, CCHC-type"/>
    <property type="match status" value="1"/>
</dbReference>
<dbReference type="GO" id="GO:0003676">
    <property type="term" value="F:nucleic acid binding"/>
    <property type="evidence" value="ECO:0007669"/>
    <property type="project" value="InterPro"/>
</dbReference>
<organism evidence="3 4">
    <name type="scientific">Elysia marginata</name>
    <dbReference type="NCBI Taxonomy" id="1093978"/>
    <lineage>
        <taxon>Eukaryota</taxon>
        <taxon>Metazoa</taxon>
        <taxon>Spiralia</taxon>
        <taxon>Lophotrochozoa</taxon>
        <taxon>Mollusca</taxon>
        <taxon>Gastropoda</taxon>
        <taxon>Heterobranchia</taxon>
        <taxon>Euthyneura</taxon>
        <taxon>Panpulmonata</taxon>
        <taxon>Sacoglossa</taxon>
        <taxon>Placobranchoidea</taxon>
        <taxon>Plakobranchidae</taxon>
        <taxon>Elysia</taxon>
    </lineage>
</organism>
<comment type="caution">
    <text evidence="3">The sequence shown here is derived from an EMBL/GenBank/DDBJ whole genome shotgun (WGS) entry which is preliminary data.</text>
</comment>
<keyword evidence="1" id="KW-0862">Zinc</keyword>
<keyword evidence="4" id="KW-1185">Reference proteome</keyword>
<proteinExistence type="predicted"/>
<evidence type="ECO:0000259" key="2">
    <source>
        <dbReference type="PROSITE" id="PS50158"/>
    </source>
</evidence>